<dbReference type="InterPro" id="IPR041577">
    <property type="entry name" value="RT_RNaseH_2"/>
</dbReference>
<evidence type="ECO:0000256" key="6">
    <source>
        <dbReference type="ARBA" id="ARBA00022801"/>
    </source>
</evidence>
<reference evidence="11" key="1">
    <citation type="submission" date="2018-02" db="EMBL/GenBank/DDBJ databases">
        <authorList>
            <person name="Cohen D.B."/>
            <person name="Kent A.D."/>
        </authorList>
    </citation>
    <scope>NUCLEOTIDE SEQUENCE</scope>
</reference>
<dbReference type="Gene3D" id="1.10.340.70">
    <property type="match status" value="1"/>
</dbReference>
<evidence type="ECO:0000313" key="11">
    <source>
        <dbReference type="EMBL" id="SPC74181.1"/>
    </source>
</evidence>
<dbReference type="CDD" id="cd09274">
    <property type="entry name" value="RNase_HI_RT_Ty3"/>
    <property type="match status" value="1"/>
</dbReference>
<dbReference type="PANTHER" id="PTHR24559:SF444">
    <property type="entry name" value="REVERSE TRANSCRIPTASE DOMAIN-CONTAINING PROTEIN"/>
    <property type="match status" value="1"/>
</dbReference>
<evidence type="ECO:0000256" key="9">
    <source>
        <dbReference type="SAM" id="MobiDB-lite"/>
    </source>
</evidence>
<dbReference type="Gene3D" id="3.30.70.270">
    <property type="match status" value="1"/>
</dbReference>
<evidence type="ECO:0000256" key="3">
    <source>
        <dbReference type="ARBA" id="ARBA00022695"/>
    </source>
</evidence>
<dbReference type="CDD" id="cd01647">
    <property type="entry name" value="RT_LTR"/>
    <property type="match status" value="1"/>
</dbReference>
<feature type="compositionally biased region" description="Polar residues" evidence="9">
    <location>
        <begin position="21"/>
        <end position="30"/>
    </location>
</feature>
<proteinExistence type="predicted"/>
<dbReference type="InterPro" id="IPR053134">
    <property type="entry name" value="RNA-dir_DNA_polymerase"/>
</dbReference>
<gene>
    <name evidence="11" type="ORF">FSB_LOCUS2063</name>
</gene>
<dbReference type="Gene3D" id="3.10.20.370">
    <property type="match status" value="1"/>
</dbReference>
<name>A0A2N9EHK9_FAGSY</name>
<dbReference type="GO" id="GO:0003676">
    <property type="term" value="F:nucleic acid binding"/>
    <property type="evidence" value="ECO:0007669"/>
    <property type="project" value="InterPro"/>
</dbReference>
<keyword evidence="1" id="KW-0645">Protease</keyword>
<keyword evidence="8" id="KW-0863">Zinc-finger</keyword>
<keyword evidence="3" id="KW-0548">Nucleotidyltransferase</keyword>
<protein>
    <recommendedName>
        <fullName evidence="10">CCHC-type domain-containing protein</fullName>
    </recommendedName>
</protein>
<keyword evidence="2" id="KW-0808">Transferase</keyword>
<dbReference type="InterPro" id="IPR000477">
    <property type="entry name" value="RT_dom"/>
</dbReference>
<evidence type="ECO:0000256" key="1">
    <source>
        <dbReference type="ARBA" id="ARBA00022670"/>
    </source>
</evidence>
<keyword evidence="6" id="KW-0378">Hydrolase</keyword>
<dbReference type="GO" id="GO:0003964">
    <property type="term" value="F:RNA-directed DNA polymerase activity"/>
    <property type="evidence" value="ECO:0007669"/>
    <property type="project" value="UniProtKB-KW"/>
</dbReference>
<evidence type="ECO:0000256" key="5">
    <source>
        <dbReference type="ARBA" id="ARBA00022759"/>
    </source>
</evidence>
<keyword evidence="4" id="KW-0540">Nuclease</keyword>
<dbReference type="PANTHER" id="PTHR24559">
    <property type="entry name" value="TRANSPOSON TY3-I GAG-POL POLYPROTEIN"/>
    <property type="match status" value="1"/>
</dbReference>
<evidence type="ECO:0000256" key="2">
    <source>
        <dbReference type="ARBA" id="ARBA00022679"/>
    </source>
</evidence>
<dbReference type="Pfam" id="PF17919">
    <property type="entry name" value="RT_RNaseH_2"/>
    <property type="match status" value="1"/>
</dbReference>
<dbReference type="InterPro" id="IPR001878">
    <property type="entry name" value="Znf_CCHC"/>
</dbReference>
<accession>A0A2N9EHK9</accession>
<keyword evidence="8" id="KW-0862">Zinc</keyword>
<evidence type="ECO:0000256" key="8">
    <source>
        <dbReference type="PROSITE-ProRule" id="PRU00047"/>
    </source>
</evidence>
<keyword evidence="7" id="KW-0695">RNA-directed DNA polymerase</keyword>
<organism evidence="11">
    <name type="scientific">Fagus sylvatica</name>
    <name type="common">Beechnut</name>
    <dbReference type="NCBI Taxonomy" id="28930"/>
    <lineage>
        <taxon>Eukaryota</taxon>
        <taxon>Viridiplantae</taxon>
        <taxon>Streptophyta</taxon>
        <taxon>Embryophyta</taxon>
        <taxon>Tracheophyta</taxon>
        <taxon>Spermatophyta</taxon>
        <taxon>Magnoliopsida</taxon>
        <taxon>eudicotyledons</taxon>
        <taxon>Gunneridae</taxon>
        <taxon>Pentapetalae</taxon>
        <taxon>rosids</taxon>
        <taxon>fabids</taxon>
        <taxon>Fagales</taxon>
        <taxon>Fagaceae</taxon>
        <taxon>Fagus</taxon>
    </lineage>
</organism>
<evidence type="ECO:0000259" key="10">
    <source>
        <dbReference type="PROSITE" id="PS50158"/>
    </source>
</evidence>
<feature type="domain" description="CCHC-type" evidence="10">
    <location>
        <begin position="100"/>
        <end position="115"/>
    </location>
</feature>
<dbReference type="AlphaFoldDB" id="A0A2N9EHK9"/>
<dbReference type="SMART" id="SM00343">
    <property type="entry name" value="ZnF_C2HC"/>
    <property type="match status" value="1"/>
</dbReference>
<dbReference type="GO" id="GO:0006508">
    <property type="term" value="P:proteolysis"/>
    <property type="evidence" value="ECO:0007669"/>
    <property type="project" value="UniProtKB-KW"/>
</dbReference>
<keyword evidence="5" id="KW-0255">Endonuclease</keyword>
<dbReference type="Gene3D" id="3.10.10.10">
    <property type="entry name" value="HIV Type 1 Reverse Transcriptase, subunit A, domain 1"/>
    <property type="match status" value="1"/>
</dbReference>
<feature type="region of interest" description="Disordered" evidence="9">
    <location>
        <begin position="1"/>
        <end position="63"/>
    </location>
</feature>
<dbReference type="GO" id="GO:0008233">
    <property type="term" value="F:peptidase activity"/>
    <property type="evidence" value="ECO:0007669"/>
    <property type="project" value="UniProtKB-KW"/>
</dbReference>
<dbReference type="PROSITE" id="PS50158">
    <property type="entry name" value="ZF_CCHC"/>
    <property type="match status" value="1"/>
</dbReference>
<keyword evidence="8" id="KW-0479">Metal-binding</keyword>
<dbReference type="FunFam" id="3.10.20.370:FF:000001">
    <property type="entry name" value="Retrovirus-related Pol polyprotein from transposon 17.6-like protein"/>
    <property type="match status" value="1"/>
</dbReference>
<dbReference type="SUPFAM" id="SSF56672">
    <property type="entry name" value="DNA/RNA polymerases"/>
    <property type="match status" value="1"/>
</dbReference>
<evidence type="ECO:0000256" key="7">
    <source>
        <dbReference type="ARBA" id="ARBA00022918"/>
    </source>
</evidence>
<dbReference type="FunFam" id="3.10.10.10:FF:000007">
    <property type="entry name" value="Retrovirus-related Pol polyprotein from transposon 17.6-like Protein"/>
    <property type="match status" value="1"/>
</dbReference>
<dbReference type="InterPro" id="IPR043128">
    <property type="entry name" value="Rev_trsase/Diguanyl_cyclase"/>
</dbReference>
<dbReference type="InterPro" id="IPR043502">
    <property type="entry name" value="DNA/RNA_pol_sf"/>
</dbReference>
<dbReference type="EMBL" id="OIVN01000096">
    <property type="protein sequence ID" value="SPC74181.1"/>
    <property type="molecule type" value="Genomic_DNA"/>
</dbReference>
<dbReference type="GO" id="GO:0004519">
    <property type="term" value="F:endonuclease activity"/>
    <property type="evidence" value="ECO:0007669"/>
    <property type="project" value="UniProtKB-KW"/>
</dbReference>
<sequence>MKRAREAPSVQKGDQDFRGQSRGQHFQKGTRQGHIGHNVSGPTYGHAKRDANGGLGPVGKPAGSVNGRTFGTFTEGVTDVCHRCGRSHHGCQCPMTTGACFHCGQIGHFACDCTQRIGTFGSKHDRGQVKKQRVHGRVFALTQSDAEATPTVVTGDHITIPPCIISALEANVLLRKGCQGYLAYVIDTEKSEVKLDDIPIVREFPDVFPKELSGLPPDREIELSIDLAPSTAPISIAPYRMALAKLRELKEQFQDIMQKGSIRPQVLHLGEHLYPLPRIDDLFEQLQGAKVFSKIDLRSGYHQLKIKKEDIPKTTFRTRYGHYEFLVMPFGLTNAPDAFMYLMNRVFQPYLDQFVIVFIDDILVYSKSLEEHEQHLRIVLQTLQEKQLYAKFTPLTHLTRKGVKFEWSNACEESFQELKQRLVTAPMLTIPSSNGGFVIYCDASRVGLGCVLIQHGRVVAYASRQLKQYEKNYPTHDLELAAVVFALKIWRHYLYGERQRRWLELVKDYDCTINYHPGKANVMADALNRKSTSTLAHLITTQAHILQDLESMDIKVHIGTSDALLAQLNLRPTLLERIIGAQGKDHKLVKINEAVKRGERSNFSIRSDGTLLYDHRVCVPNDGELRKEILEEAHCMTYTMHPGSTKMYRNLREHF</sequence>
<dbReference type="Pfam" id="PF00078">
    <property type="entry name" value="RVT_1"/>
    <property type="match status" value="1"/>
</dbReference>
<evidence type="ECO:0000256" key="4">
    <source>
        <dbReference type="ARBA" id="ARBA00022722"/>
    </source>
</evidence>
<dbReference type="GO" id="GO:0008270">
    <property type="term" value="F:zinc ion binding"/>
    <property type="evidence" value="ECO:0007669"/>
    <property type="project" value="UniProtKB-KW"/>
</dbReference>